<evidence type="ECO:0000313" key="2">
    <source>
        <dbReference type="EMBL" id="KAF3323590.1"/>
    </source>
</evidence>
<organism evidence="2 3">
    <name type="scientific">Carex littledalei</name>
    <dbReference type="NCBI Taxonomy" id="544730"/>
    <lineage>
        <taxon>Eukaryota</taxon>
        <taxon>Viridiplantae</taxon>
        <taxon>Streptophyta</taxon>
        <taxon>Embryophyta</taxon>
        <taxon>Tracheophyta</taxon>
        <taxon>Spermatophyta</taxon>
        <taxon>Magnoliopsida</taxon>
        <taxon>Liliopsida</taxon>
        <taxon>Poales</taxon>
        <taxon>Cyperaceae</taxon>
        <taxon>Cyperoideae</taxon>
        <taxon>Cariceae</taxon>
        <taxon>Carex</taxon>
        <taxon>Carex subgen. Euthyceras</taxon>
    </lineage>
</organism>
<protein>
    <submittedName>
        <fullName evidence="2">E3 ubiquitin protein ligase DRIP1</fullName>
    </submittedName>
</protein>
<keyword evidence="3" id="KW-1185">Reference proteome</keyword>
<dbReference type="PANTHER" id="PTHR47290:SF4">
    <property type="entry name" value="RING FINGER PROTEIN"/>
    <property type="match status" value="1"/>
</dbReference>
<name>A0A833QBC6_9POAL</name>
<gene>
    <name evidence="2" type="ORF">FCM35_KLT12321</name>
</gene>
<dbReference type="Gene3D" id="3.10.20.90">
    <property type="entry name" value="Phosphatidylinositol 3-kinase Catalytic Subunit, Chain A, domain 1"/>
    <property type="match status" value="1"/>
</dbReference>
<dbReference type="Proteomes" id="UP000623129">
    <property type="component" value="Unassembled WGS sequence"/>
</dbReference>
<dbReference type="InterPro" id="IPR044171">
    <property type="entry name" value="LAX2-like"/>
</dbReference>
<evidence type="ECO:0000313" key="3">
    <source>
        <dbReference type="Proteomes" id="UP000623129"/>
    </source>
</evidence>
<evidence type="ECO:0000256" key="1">
    <source>
        <dbReference type="SAM" id="MobiDB-lite"/>
    </source>
</evidence>
<comment type="caution">
    <text evidence="2">The sequence shown here is derived from an EMBL/GenBank/DDBJ whole genome shotgun (WGS) entry which is preliminary data.</text>
</comment>
<sequence length="241" mass="26725">MLMRPIPMAGEPGTTTGTSNGEGEEEGEGEGTSHTKDWLQLGLSPAVDIPSSNEETRFSQLLAQNQPSNRGSGSLGHPMIQGGTPMLMVRPPLPWARSMWSMDQGIGRGAGIGPVNHVYRGEMHVMFPPPVRPLTGIWFKLQSLQAQRTETFLPQITKNYLRIKDGRVTVRLLIKYLVNKLGVVDESEVEISCRGHVLPPILTLQQVRDTIWCSREAMPPLIDNFSTATDHIMTLQYSRKV</sequence>
<reference evidence="2" key="1">
    <citation type="submission" date="2020-01" db="EMBL/GenBank/DDBJ databases">
        <title>Genome sequence of Kobresia littledalei, the first chromosome-level genome in the family Cyperaceae.</title>
        <authorList>
            <person name="Qu G."/>
        </authorList>
    </citation>
    <scope>NUCLEOTIDE SEQUENCE</scope>
    <source>
        <strain evidence="2">C.B.Clarke</strain>
        <tissue evidence="2">Leaf</tissue>
    </source>
</reference>
<accession>A0A833QBC6</accession>
<feature type="compositionally biased region" description="Low complexity" evidence="1">
    <location>
        <begin position="10"/>
        <end position="21"/>
    </location>
</feature>
<feature type="region of interest" description="Disordered" evidence="1">
    <location>
        <begin position="1"/>
        <end position="35"/>
    </location>
</feature>
<dbReference type="PANTHER" id="PTHR47290">
    <property type="entry name" value="RING FINGER PROTEIN"/>
    <property type="match status" value="1"/>
</dbReference>
<proteinExistence type="predicted"/>
<dbReference type="EMBL" id="SWLB01000023">
    <property type="protein sequence ID" value="KAF3323590.1"/>
    <property type="molecule type" value="Genomic_DNA"/>
</dbReference>
<dbReference type="OrthoDB" id="1932457at2759"/>
<dbReference type="AlphaFoldDB" id="A0A833QBC6"/>